<dbReference type="PANTHER" id="PTHR21599:SF0">
    <property type="entry name" value="GLYCERATE KINASE"/>
    <property type="match status" value="1"/>
</dbReference>
<organism evidence="5 6">
    <name type="scientific">Marinobacterium lacunae</name>
    <dbReference type="NCBI Taxonomy" id="1232683"/>
    <lineage>
        <taxon>Bacteria</taxon>
        <taxon>Pseudomonadati</taxon>
        <taxon>Pseudomonadota</taxon>
        <taxon>Gammaproteobacteria</taxon>
        <taxon>Oceanospirillales</taxon>
        <taxon>Oceanospirillaceae</taxon>
        <taxon>Marinobacterium</taxon>
    </lineage>
</organism>
<dbReference type="PANTHER" id="PTHR21599">
    <property type="entry name" value="GLYCERATE KINASE"/>
    <property type="match status" value="1"/>
</dbReference>
<evidence type="ECO:0000256" key="1">
    <source>
        <dbReference type="ARBA" id="ARBA00006284"/>
    </source>
</evidence>
<name>A0A081G090_9GAMM</name>
<gene>
    <name evidence="5" type="ORF">ADIMK_1441</name>
</gene>
<evidence type="ECO:0000256" key="3">
    <source>
        <dbReference type="ARBA" id="ARBA00022777"/>
    </source>
</evidence>
<dbReference type="EMBL" id="JMQN01000018">
    <property type="protein sequence ID" value="KEA64195.1"/>
    <property type="molecule type" value="Genomic_DNA"/>
</dbReference>
<dbReference type="OrthoDB" id="9774290at2"/>
<dbReference type="Proteomes" id="UP000028252">
    <property type="component" value="Unassembled WGS sequence"/>
</dbReference>
<evidence type="ECO:0000313" key="6">
    <source>
        <dbReference type="Proteomes" id="UP000028252"/>
    </source>
</evidence>
<dbReference type="Gene3D" id="3.90.1510.10">
    <property type="entry name" value="Glycerate kinase, domain 2"/>
    <property type="match status" value="1"/>
</dbReference>
<dbReference type="InterPro" id="IPR036129">
    <property type="entry name" value="Glycerate_kinase_sf"/>
</dbReference>
<evidence type="ECO:0000256" key="4">
    <source>
        <dbReference type="PIRNR" id="PIRNR006078"/>
    </source>
</evidence>
<dbReference type="Pfam" id="PF02595">
    <property type="entry name" value="Gly_kinase"/>
    <property type="match status" value="1"/>
</dbReference>
<comment type="caution">
    <text evidence="5">The sequence shown here is derived from an EMBL/GenBank/DDBJ whole genome shotgun (WGS) entry which is preliminary data.</text>
</comment>
<dbReference type="AlphaFoldDB" id="A0A081G090"/>
<dbReference type="NCBIfam" id="TIGR00045">
    <property type="entry name" value="glycerate kinase"/>
    <property type="match status" value="1"/>
</dbReference>
<comment type="similarity">
    <text evidence="1 4">Belongs to the glycerate kinase type-1 family.</text>
</comment>
<sequence length="380" mass="39182">MKVVIAPDSFKESLSAEAVARALAEGWRSISPDTQLVELPLADGGEGTTGALVAATGGDWVTRLTTGPLGEPVEAFWGRLDASRAVIECAAASGLDLVPRAQRDPWHATTRGTGELILSAVEAGARHIIIGLGGSATNDGGAGMLQALGVGLLDDEGKPIGPGPAGLANLARIELDGMDRRLTEVTFEVACDVDNPLTGPEGASAVFGPQKGADDALVEKMDAVLARFARLIASSLGREVEATPGAGAAGGLGAAFLAFLNAELKPGIEIILDAVDMDRQLQNAQLVITGEGRIDTQSARGKTPVGVARRARQKKVPCIAVGGAVPTELAVLKQLEEAGIAAVFPILPGVVSLDEALADAERNLKLCARNLAAYWRCRKV</sequence>
<keyword evidence="2 4" id="KW-0808">Transferase</keyword>
<dbReference type="EC" id="2.7.1.31" evidence="5"/>
<dbReference type="PIRSF" id="PIRSF006078">
    <property type="entry name" value="GlxK"/>
    <property type="match status" value="1"/>
</dbReference>
<keyword evidence="3 4" id="KW-0418">Kinase</keyword>
<dbReference type="GO" id="GO:0008887">
    <property type="term" value="F:glycerate kinase activity"/>
    <property type="evidence" value="ECO:0007669"/>
    <property type="project" value="UniProtKB-UniRule"/>
</dbReference>
<dbReference type="STRING" id="1232683.ADIMK_1441"/>
<keyword evidence="6" id="KW-1185">Reference proteome</keyword>
<dbReference type="eggNOG" id="COG1929">
    <property type="taxonomic scope" value="Bacteria"/>
</dbReference>
<accession>A0A081G090</accession>
<dbReference type="GO" id="GO:0031388">
    <property type="term" value="P:organic acid phosphorylation"/>
    <property type="evidence" value="ECO:0007669"/>
    <property type="project" value="UniProtKB-UniRule"/>
</dbReference>
<dbReference type="InterPro" id="IPR004381">
    <property type="entry name" value="Glycerate_kinase"/>
</dbReference>
<protein>
    <submittedName>
        <fullName evidence="5">Glycerate kinase</fullName>
        <ecNumber evidence="5">2.7.1.31</ecNumber>
    </submittedName>
</protein>
<dbReference type="PATRIC" id="fig|1232683.4.peg.1420"/>
<dbReference type="Gene3D" id="3.40.50.10350">
    <property type="entry name" value="Glycerate kinase, domain 1"/>
    <property type="match status" value="1"/>
</dbReference>
<dbReference type="InterPro" id="IPR018193">
    <property type="entry name" value="Glyc_kinase_flavodox-like_fold"/>
</dbReference>
<dbReference type="SUPFAM" id="SSF110738">
    <property type="entry name" value="Glycerate kinase I"/>
    <property type="match status" value="1"/>
</dbReference>
<evidence type="ECO:0000313" key="5">
    <source>
        <dbReference type="EMBL" id="KEA64195.1"/>
    </source>
</evidence>
<dbReference type="RefSeq" id="WP_036185632.1">
    <property type="nucleotide sequence ID" value="NZ_JMQN01000018.1"/>
</dbReference>
<dbReference type="InterPro" id="IPR018197">
    <property type="entry name" value="Glycerate_kinase_RE-like"/>
</dbReference>
<evidence type="ECO:0000256" key="2">
    <source>
        <dbReference type="ARBA" id="ARBA00022679"/>
    </source>
</evidence>
<proteinExistence type="inferred from homology"/>
<reference evidence="5 6" key="1">
    <citation type="submission" date="2014-04" db="EMBL/GenBank/DDBJ databases">
        <title>Marinobacterium kochiensis sp. nov., isolated from sediment sample collected from Kochi backwaters in Kerala, India.</title>
        <authorList>
            <person name="Singh A."/>
            <person name="Pinnaka A.K."/>
        </authorList>
    </citation>
    <scope>NUCLEOTIDE SEQUENCE [LARGE SCALE GENOMIC DNA]</scope>
    <source>
        <strain evidence="5 6">AK27</strain>
    </source>
</reference>